<accession>A0A915D3W1</accession>
<protein>
    <submittedName>
        <fullName evidence="3">Uncharacterized protein</fullName>
    </submittedName>
</protein>
<feature type="chain" id="PRO_5037550337" evidence="1">
    <location>
        <begin position="19"/>
        <end position="117"/>
    </location>
</feature>
<evidence type="ECO:0000313" key="3">
    <source>
        <dbReference type="WBParaSite" id="jg15105"/>
    </source>
</evidence>
<feature type="signal peptide" evidence="1">
    <location>
        <begin position="1"/>
        <end position="18"/>
    </location>
</feature>
<dbReference type="WBParaSite" id="jg15105">
    <property type="protein sequence ID" value="jg15105"/>
    <property type="gene ID" value="jg15105"/>
</dbReference>
<evidence type="ECO:0000256" key="1">
    <source>
        <dbReference type="SAM" id="SignalP"/>
    </source>
</evidence>
<evidence type="ECO:0000313" key="2">
    <source>
        <dbReference type="Proteomes" id="UP000887574"/>
    </source>
</evidence>
<keyword evidence="2" id="KW-1185">Reference proteome</keyword>
<name>A0A915D3W1_9BILA</name>
<proteinExistence type="predicted"/>
<sequence>MLAVFTCFAIWLLAVIVGDVPVPADFRYLEVQEAYRRGQLLVLPDRVHYLAQIGTSGSPLAIAWPWVPYLDEDILINSHSLHTLLLRGPIEGASVEATVQSGMDALNTIIHASTLEG</sequence>
<reference evidence="3" key="1">
    <citation type="submission" date="2022-11" db="UniProtKB">
        <authorList>
            <consortium name="WormBaseParasite"/>
        </authorList>
    </citation>
    <scope>IDENTIFICATION</scope>
</reference>
<organism evidence="2 3">
    <name type="scientific">Ditylenchus dipsaci</name>
    <dbReference type="NCBI Taxonomy" id="166011"/>
    <lineage>
        <taxon>Eukaryota</taxon>
        <taxon>Metazoa</taxon>
        <taxon>Ecdysozoa</taxon>
        <taxon>Nematoda</taxon>
        <taxon>Chromadorea</taxon>
        <taxon>Rhabditida</taxon>
        <taxon>Tylenchina</taxon>
        <taxon>Tylenchomorpha</taxon>
        <taxon>Sphaerularioidea</taxon>
        <taxon>Anguinidae</taxon>
        <taxon>Anguininae</taxon>
        <taxon>Ditylenchus</taxon>
    </lineage>
</organism>
<dbReference type="Proteomes" id="UP000887574">
    <property type="component" value="Unplaced"/>
</dbReference>
<keyword evidence="1" id="KW-0732">Signal</keyword>
<dbReference type="AlphaFoldDB" id="A0A915D3W1"/>